<keyword evidence="2" id="KW-1185">Reference proteome</keyword>
<dbReference type="Proteomes" id="UP001215280">
    <property type="component" value="Unassembled WGS sequence"/>
</dbReference>
<evidence type="ECO:0008006" key="3">
    <source>
        <dbReference type="Google" id="ProtNLM"/>
    </source>
</evidence>
<proteinExistence type="predicted"/>
<protein>
    <recommendedName>
        <fullName evidence="3">Transcription factor domain-containing protein</fullName>
    </recommendedName>
</protein>
<reference evidence="1" key="1">
    <citation type="submission" date="2023-03" db="EMBL/GenBank/DDBJ databases">
        <title>Massive genome expansion in bonnet fungi (Mycena s.s.) driven by repeated elements and novel gene families across ecological guilds.</title>
        <authorList>
            <consortium name="Lawrence Berkeley National Laboratory"/>
            <person name="Harder C.B."/>
            <person name="Miyauchi S."/>
            <person name="Viragh M."/>
            <person name="Kuo A."/>
            <person name="Thoen E."/>
            <person name="Andreopoulos B."/>
            <person name="Lu D."/>
            <person name="Skrede I."/>
            <person name="Drula E."/>
            <person name="Henrissat B."/>
            <person name="Morin E."/>
            <person name="Kohler A."/>
            <person name="Barry K."/>
            <person name="LaButti K."/>
            <person name="Morin E."/>
            <person name="Salamov A."/>
            <person name="Lipzen A."/>
            <person name="Mereny Z."/>
            <person name="Hegedus B."/>
            <person name="Baldrian P."/>
            <person name="Stursova M."/>
            <person name="Weitz H."/>
            <person name="Taylor A."/>
            <person name="Grigoriev I.V."/>
            <person name="Nagy L.G."/>
            <person name="Martin F."/>
            <person name="Kauserud H."/>
        </authorList>
    </citation>
    <scope>NUCLEOTIDE SEQUENCE</scope>
    <source>
        <strain evidence="1">CBHHK188m</strain>
    </source>
</reference>
<dbReference type="EMBL" id="JARJLG010000011">
    <property type="protein sequence ID" value="KAJ7776942.1"/>
    <property type="molecule type" value="Genomic_DNA"/>
</dbReference>
<name>A0AAD7K2E9_9AGAR</name>
<organism evidence="1 2">
    <name type="scientific">Mycena maculata</name>
    <dbReference type="NCBI Taxonomy" id="230809"/>
    <lineage>
        <taxon>Eukaryota</taxon>
        <taxon>Fungi</taxon>
        <taxon>Dikarya</taxon>
        <taxon>Basidiomycota</taxon>
        <taxon>Agaricomycotina</taxon>
        <taxon>Agaricomycetes</taxon>
        <taxon>Agaricomycetidae</taxon>
        <taxon>Agaricales</taxon>
        <taxon>Marasmiineae</taxon>
        <taxon>Mycenaceae</taxon>
        <taxon>Mycena</taxon>
    </lineage>
</organism>
<comment type="caution">
    <text evidence="1">The sequence shown here is derived from an EMBL/GenBank/DDBJ whole genome shotgun (WGS) entry which is preliminary data.</text>
</comment>
<evidence type="ECO:0000313" key="2">
    <source>
        <dbReference type="Proteomes" id="UP001215280"/>
    </source>
</evidence>
<accession>A0AAD7K2E9</accession>
<dbReference type="CDD" id="cd12148">
    <property type="entry name" value="fungal_TF_MHR"/>
    <property type="match status" value="1"/>
</dbReference>
<sequence>MKETIRSRLKELEKKAGQEPSTVYLQQPYLSDGRRFIRFTESAFWSPDIPIQDRPFDLITRLLENSMNGAGKCGFFFLDPAILSSSGSQSHHQTQPSIALLNVSHLWGSILYPKTLDAGYMEDGFLRLVLRNLSGDLEAASLDPTLVVQTIQTEVLLSYYYLYAACPVEGRYHCAIAVSLALGAGLNTLGPALHQRRKVYPPFSLATPDILPLAGNSVEETYRVKAFWAVLVLNNYWVAAYGFPSAMPTGIPIDTPWPSSAGGGATISTFLNGCDLHGFSPTGLVAKASALLEQVIAFSVSTADTPDPRTLDSFASISTRSRASLPPLSGDPPLVIAHVLTDVAILRSHSPYLGTSSAMRDTVLLAAGRVVENLEMANLHESVIDPILAPGKSDVDYDPPRAHKSDYP</sequence>
<gene>
    <name evidence="1" type="ORF">DFH07DRAFT_951559</name>
</gene>
<evidence type="ECO:0000313" key="1">
    <source>
        <dbReference type="EMBL" id="KAJ7776942.1"/>
    </source>
</evidence>
<dbReference type="AlphaFoldDB" id="A0AAD7K2E9"/>